<proteinExistence type="inferred from homology"/>
<gene>
    <name evidence="5" type="ORF">CXB51_013836</name>
</gene>
<dbReference type="SUPFAM" id="SSF51419">
    <property type="entry name" value="PLP-binding barrel"/>
    <property type="match status" value="1"/>
</dbReference>
<dbReference type="InterPro" id="IPR011078">
    <property type="entry name" value="PyrdxlP_homeostasis"/>
</dbReference>
<dbReference type="Gene3D" id="3.20.20.10">
    <property type="entry name" value="Alanine racemase"/>
    <property type="match status" value="1"/>
</dbReference>
<dbReference type="InterPro" id="IPR029066">
    <property type="entry name" value="PLP-binding_barrel"/>
</dbReference>
<dbReference type="PROSITE" id="PS01211">
    <property type="entry name" value="UPF0001"/>
    <property type="match status" value="1"/>
</dbReference>
<evidence type="ECO:0000259" key="4">
    <source>
        <dbReference type="Pfam" id="PF01168"/>
    </source>
</evidence>
<evidence type="ECO:0000313" key="6">
    <source>
        <dbReference type="Proteomes" id="UP000701853"/>
    </source>
</evidence>
<protein>
    <recommendedName>
        <fullName evidence="1">Pyridoxal phosphate homeostasis protein</fullName>
        <shortName evidence="1">PLP homeostasis protein</shortName>
    </recommendedName>
</protein>
<organism evidence="5 6">
    <name type="scientific">Gossypium anomalum</name>
    <dbReference type="NCBI Taxonomy" id="47600"/>
    <lineage>
        <taxon>Eukaryota</taxon>
        <taxon>Viridiplantae</taxon>
        <taxon>Streptophyta</taxon>
        <taxon>Embryophyta</taxon>
        <taxon>Tracheophyta</taxon>
        <taxon>Spermatophyta</taxon>
        <taxon>Magnoliopsida</taxon>
        <taxon>eudicotyledons</taxon>
        <taxon>Gunneridae</taxon>
        <taxon>Pentapetalae</taxon>
        <taxon>rosids</taxon>
        <taxon>malvids</taxon>
        <taxon>Malvales</taxon>
        <taxon>Malvaceae</taxon>
        <taxon>Malvoideae</taxon>
        <taxon>Gossypium</taxon>
    </lineage>
</organism>
<keyword evidence="1" id="KW-0663">Pyridoxal phosphate</keyword>
<feature type="modified residue" description="N6-(pyridoxal phosphate)lysine" evidence="1">
    <location>
        <position position="160"/>
    </location>
</feature>
<evidence type="ECO:0000256" key="3">
    <source>
        <dbReference type="SAM" id="MobiDB-lite"/>
    </source>
</evidence>
<feature type="domain" description="Alanine racemase N-terminal" evidence="4">
    <location>
        <begin position="151"/>
        <end position="355"/>
    </location>
</feature>
<dbReference type="FunFam" id="3.20.20.10:FF:000014">
    <property type="entry name" value="Pyridoxal phosphate homeostasis protein"/>
    <property type="match status" value="1"/>
</dbReference>
<keyword evidence="6" id="KW-1185">Reference proteome</keyword>
<dbReference type="CDD" id="cd06822">
    <property type="entry name" value="PLPDE_III_YBL036c_euk"/>
    <property type="match status" value="1"/>
</dbReference>
<comment type="caution">
    <text evidence="5">The sequence shown here is derived from an EMBL/GenBank/DDBJ whole genome shotgun (WGS) entry which is preliminary data.</text>
</comment>
<sequence>MVASLYASVGSGVETGEPRPGNQWSSLIFRKDDPLKNKALQNMKKGIQFSKAQIGGPLRNSIFLELKRNVWLNPDAELSGRKGRKKRQRGKHESQALMNNLEECKADNPQHLQQEEMAASAGAMDGLAASALRSVLQRVHQTAERCGRESQRIRVVAVSKTKSVSVIRQVYDAGHRCFGENYVQEIVEKAPQLPDDIEWHFIGNLQSNKVKPLIAGVPNLAMVETVDDEKIANHLNRVVGSFERKPLKVLVQVNTSGEESKSGVEPSGCVELVKHVSLNCPNLQFCGLMTIGMPDYTSTPENFKTLANCRSEVCKALGIPEEQCELSMGMSSDFELAIEMGSTNVRVGSIIFGAREYPKKT</sequence>
<dbReference type="Pfam" id="PF01168">
    <property type="entry name" value="Ala_racemase_N"/>
    <property type="match status" value="1"/>
</dbReference>
<evidence type="ECO:0000313" key="5">
    <source>
        <dbReference type="EMBL" id="KAG8490612.1"/>
    </source>
</evidence>
<name>A0A8J6CX20_9ROSI</name>
<dbReference type="HAMAP" id="MF_02087">
    <property type="entry name" value="PLP_homeostasis"/>
    <property type="match status" value="1"/>
</dbReference>
<dbReference type="GO" id="GO:0030170">
    <property type="term" value="F:pyridoxal phosphate binding"/>
    <property type="evidence" value="ECO:0007669"/>
    <property type="project" value="UniProtKB-UniRule"/>
</dbReference>
<evidence type="ECO:0000256" key="1">
    <source>
        <dbReference type="HAMAP-Rule" id="MF_03225"/>
    </source>
</evidence>
<evidence type="ECO:0000256" key="2">
    <source>
        <dbReference type="RuleBase" id="RU004514"/>
    </source>
</evidence>
<comment type="similarity">
    <text evidence="1 2">Belongs to the pyridoxal phosphate-binding protein YggS/PROSC family.</text>
</comment>
<dbReference type="NCBIfam" id="TIGR00044">
    <property type="entry name" value="YggS family pyridoxal phosphate-dependent enzyme"/>
    <property type="match status" value="1"/>
</dbReference>
<reference evidence="5 6" key="1">
    <citation type="journal article" date="2021" name="bioRxiv">
        <title>The Gossypium anomalum genome as a resource for cotton improvement and evolutionary analysis of hybrid incompatibility.</title>
        <authorList>
            <person name="Grover C.E."/>
            <person name="Yuan D."/>
            <person name="Arick M.A."/>
            <person name="Miller E.R."/>
            <person name="Hu G."/>
            <person name="Peterson D.G."/>
            <person name="Wendel J.F."/>
            <person name="Udall J.A."/>
        </authorList>
    </citation>
    <scope>NUCLEOTIDE SEQUENCE [LARGE SCALE GENOMIC DNA]</scope>
    <source>
        <strain evidence="5">JFW-Udall</strain>
        <tissue evidence="5">Leaf</tissue>
    </source>
</reference>
<dbReference type="EMBL" id="JAHUZN010000006">
    <property type="protein sequence ID" value="KAG8490612.1"/>
    <property type="molecule type" value="Genomic_DNA"/>
</dbReference>
<accession>A0A8J6CX20</accession>
<dbReference type="Proteomes" id="UP000701853">
    <property type="component" value="Chromosome 6"/>
</dbReference>
<dbReference type="OrthoDB" id="10264196at2759"/>
<dbReference type="InterPro" id="IPR001608">
    <property type="entry name" value="Ala_racemase_N"/>
</dbReference>
<dbReference type="PANTHER" id="PTHR10146">
    <property type="entry name" value="PROLINE SYNTHETASE CO-TRANSCRIBED BACTERIAL HOMOLOG PROTEIN"/>
    <property type="match status" value="1"/>
</dbReference>
<feature type="region of interest" description="Disordered" evidence="3">
    <location>
        <begin position="1"/>
        <end position="25"/>
    </location>
</feature>
<comment type="function">
    <text evidence="1">Pyridoxal 5'-phosphate (PLP)-binding protein, which may be involved in intracellular homeostatic regulation of pyridoxal 5'-phosphate (PLP), the active form of vitamin B6.</text>
</comment>
<dbReference type="AlphaFoldDB" id="A0A8J6CX20"/>
<dbReference type="PANTHER" id="PTHR10146:SF15">
    <property type="entry name" value="PYRIDOXAL PHOSPHATE HOMEOSTASIS PROTEIN"/>
    <property type="match status" value="1"/>
</dbReference>